<dbReference type="GO" id="GO:0005739">
    <property type="term" value="C:mitochondrion"/>
    <property type="evidence" value="ECO:0007669"/>
    <property type="project" value="TreeGrafter"/>
</dbReference>
<dbReference type="AlphaFoldDB" id="A0A7M4ES29"/>
<dbReference type="GeneTree" id="ENSGT00390000017765"/>
<evidence type="ECO:0000256" key="2">
    <source>
        <dbReference type="ARBA" id="ARBA00022801"/>
    </source>
</evidence>
<comment type="similarity">
    <text evidence="1">Belongs to the AB hydrolase superfamily.</text>
</comment>
<dbReference type="PANTHER" id="PTHR16138">
    <property type="entry name" value="MYCOPHENOLIC ACID ACYL-GLUCURONIDE ESTERASE, MITOCHONDRIAL"/>
    <property type="match status" value="1"/>
</dbReference>
<evidence type="ECO:0000256" key="1">
    <source>
        <dbReference type="ARBA" id="ARBA00008645"/>
    </source>
</evidence>
<protein>
    <submittedName>
        <fullName evidence="3">Abhydrolase domain containing 10, depalmitoylase</fullName>
    </submittedName>
</protein>
<dbReference type="Proteomes" id="UP000594220">
    <property type="component" value="Unplaced"/>
</dbReference>
<dbReference type="Ensembl" id="ENSCPRT00005016353.1">
    <property type="protein sequence ID" value="ENSCPRP00005013928.1"/>
    <property type="gene ID" value="ENSCPRG00005009803.1"/>
</dbReference>
<dbReference type="GO" id="GO:0008474">
    <property type="term" value="F:palmitoyl-(protein) hydrolase activity"/>
    <property type="evidence" value="ECO:0007669"/>
    <property type="project" value="TreeGrafter"/>
</dbReference>
<keyword evidence="2" id="KW-0378">Hydrolase</keyword>
<sequence>GGADAVATGGALVPGRRGWLVGLCVSYLVCRLKSSVSFLTRPDRPNLAYHKLKGKNPGVVFLPGLNSNMNGHKAIALEEFCKSLGHAYVRFDYTGCGSSDGILKECTIGKWRKDVLSVLDELTEGPQVKKEVEEKGEWKLPTKHNKEGFYCLTYDFIKEAENHRLLASPIPITCPVRLIHGMKDEDVPWHISMQVADRVLSKDVDIILRKAGQHRMKEKDDTKLLVYTVDDLIDKLSHSV</sequence>
<organism evidence="3 4">
    <name type="scientific">Crocodylus porosus</name>
    <name type="common">Saltwater crocodile</name>
    <name type="synonym">Estuarine crocodile</name>
    <dbReference type="NCBI Taxonomy" id="8502"/>
    <lineage>
        <taxon>Eukaryota</taxon>
        <taxon>Metazoa</taxon>
        <taxon>Chordata</taxon>
        <taxon>Craniata</taxon>
        <taxon>Vertebrata</taxon>
        <taxon>Euteleostomi</taxon>
        <taxon>Archelosauria</taxon>
        <taxon>Archosauria</taxon>
        <taxon>Crocodylia</taxon>
        <taxon>Longirostres</taxon>
        <taxon>Crocodylidae</taxon>
        <taxon>Crocodylus</taxon>
    </lineage>
</organism>
<dbReference type="GO" id="GO:0004553">
    <property type="term" value="F:hydrolase activity, hydrolyzing O-glycosyl compounds"/>
    <property type="evidence" value="ECO:0007669"/>
    <property type="project" value="TreeGrafter"/>
</dbReference>
<proteinExistence type="inferred from homology"/>
<dbReference type="InterPro" id="IPR052382">
    <property type="entry name" value="ABHD10_acyl-thioesterase"/>
</dbReference>
<gene>
    <name evidence="3" type="primary">ABHD10</name>
</gene>
<evidence type="ECO:0000313" key="4">
    <source>
        <dbReference type="Proteomes" id="UP000594220"/>
    </source>
</evidence>
<dbReference type="InterPro" id="IPR029058">
    <property type="entry name" value="AB_hydrolase_fold"/>
</dbReference>
<reference evidence="3" key="2">
    <citation type="submission" date="2025-09" db="UniProtKB">
        <authorList>
            <consortium name="Ensembl"/>
        </authorList>
    </citation>
    <scope>IDENTIFICATION</scope>
</reference>
<name>A0A7M4ES29_CROPO</name>
<dbReference type="SUPFAM" id="SSF53474">
    <property type="entry name" value="alpha/beta-Hydrolases"/>
    <property type="match status" value="1"/>
</dbReference>
<accession>A0A7M4ES29</accession>
<dbReference type="Gene3D" id="3.40.50.1820">
    <property type="entry name" value="alpha/beta hydrolase"/>
    <property type="match status" value="2"/>
</dbReference>
<dbReference type="PANTHER" id="PTHR16138:SF7">
    <property type="entry name" value="PALMITOYL-PROTEIN THIOESTERASE ABHD10, MITOCHONDRIAL"/>
    <property type="match status" value="1"/>
</dbReference>
<evidence type="ECO:0000313" key="3">
    <source>
        <dbReference type="Ensembl" id="ENSCPRP00005013928.1"/>
    </source>
</evidence>
<keyword evidence="4" id="KW-1185">Reference proteome</keyword>
<reference evidence="3" key="1">
    <citation type="submission" date="2025-08" db="UniProtKB">
        <authorList>
            <consortium name="Ensembl"/>
        </authorList>
    </citation>
    <scope>IDENTIFICATION</scope>
</reference>